<protein>
    <submittedName>
        <fullName evidence="1">Uncharacterized protein</fullName>
    </submittedName>
</protein>
<dbReference type="Proteomes" id="UP000814140">
    <property type="component" value="Unassembled WGS sequence"/>
</dbReference>
<keyword evidence="2" id="KW-1185">Reference proteome</keyword>
<dbReference type="EMBL" id="MU277244">
    <property type="protein sequence ID" value="KAI0057631.1"/>
    <property type="molecule type" value="Genomic_DNA"/>
</dbReference>
<comment type="caution">
    <text evidence="1">The sequence shown here is derived from an EMBL/GenBank/DDBJ whole genome shotgun (WGS) entry which is preliminary data.</text>
</comment>
<accession>A0ACB8SPC5</accession>
<gene>
    <name evidence="1" type="ORF">BV25DRAFT_1357572</name>
</gene>
<sequence length="175" mass="19998">MTLSRQYIPLKPRDLLEESPEDVSRQIIDNFLLNPDLTTTEITEFGGFAHGECALFAYLLKEGVMAYPYLGTSGQPCQACILFFRSYRSAASESPLHYLVNEARLHMKLFPSSWVSPLLADEAIHSGAQRNLTEYMKISFDVYVTTFVDWIIVKRRSSSDFYNKRVPYFGISDSD</sequence>
<organism evidence="1 2">
    <name type="scientific">Artomyces pyxidatus</name>
    <dbReference type="NCBI Taxonomy" id="48021"/>
    <lineage>
        <taxon>Eukaryota</taxon>
        <taxon>Fungi</taxon>
        <taxon>Dikarya</taxon>
        <taxon>Basidiomycota</taxon>
        <taxon>Agaricomycotina</taxon>
        <taxon>Agaricomycetes</taxon>
        <taxon>Russulales</taxon>
        <taxon>Auriscalpiaceae</taxon>
        <taxon>Artomyces</taxon>
    </lineage>
</organism>
<name>A0ACB8SPC5_9AGAM</name>
<evidence type="ECO:0000313" key="1">
    <source>
        <dbReference type="EMBL" id="KAI0057631.1"/>
    </source>
</evidence>
<reference evidence="1" key="1">
    <citation type="submission" date="2021-03" db="EMBL/GenBank/DDBJ databases">
        <authorList>
            <consortium name="DOE Joint Genome Institute"/>
            <person name="Ahrendt S."/>
            <person name="Looney B.P."/>
            <person name="Miyauchi S."/>
            <person name="Morin E."/>
            <person name="Drula E."/>
            <person name="Courty P.E."/>
            <person name="Chicoki N."/>
            <person name="Fauchery L."/>
            <person name="Kohler A."/>
            <person name="Kuo A."/>
            <person name="Labutti K."/>
            <person name="Pangilinan J."/>
            <person name="Lipzen A."/>
            <person name="Riley R."/>
            <person name="Andreopoulos W."/>
            <person name="He G."/>
            <person name="Johnson J."/>
            <person name="Barry K.W."/>
            <person name="Grigoriev I.V."/>
            <person name="Nagy L."/>
            <person name="Hibbett D."/>
            <person name="Henrissat B."/>
            <person name="Matheny P.B."/>
            <person name="Labbe J."/>
            <person name="Martin F."/>
        </authorList>
    </citation>
    <scope>NUCLEOTIDE SEQUENCE</scope>
    <source>
        <strain evidence="1">HHB10654</strain>
    </source>
</reference>
<reference evidence="1" key="2">
    <citation type="journal article" date="2022" name="New Phytol.">
        <title>Evolutionary transition to the ectomycorrhizal habit in the genomes of a hyperdiverse lineage of mushroom-forming fungi.</title>
        <authorList>
            <person name="Looney B."/>
            <person name="Miyauchi S."/>
            <person name="Morin E."/>
            <person name="Drula E."/>
            <person name="Courty P.E."/>
            <person name="Kohler A."/>
            <person name="Kuo A."/>
            <person name="LaButti K."/>
            <person name="Pangilinan J."/>
            <person name="Lipzen A."/>
            <person name="Riley R."/>
            <person name="Andreopoulos W."/>
            <person name="He G."/>
            <person name="Johnson J."/>
            <person name="Nolan M."/>
            <person name="Tritt A."/>
            <person name="Barry K.W."/>
            <person name="Grigoriev I.V."/>
            <person name="Nagy L.G."/>
            <person name="Hibbett D."/>
            <person name="Henrissat B."/>
            <person name="Matheny P.B."/>
            <person name="Labbe J."/>
            <person name="Martin F.M."/>
        </authorList>
    </citation>
    <scope>NUCLEOTIDE SEQUENCE</scope>
    <source>
        <strain evidence="1">HHB10654</strain>
    </source>
</reference>
<evidence type="ECO:0000313" key="2">
    <source>
        <dbReference type="Proteomes" id="UP000814140"/>
    </source>
</evidence>
<proteinExistence type="predicted"/>